<evidence type="ECO:0000256" key="2">
    <source>
        <dbReference type="ARBA" id="ARBA00007171"/>
    </source>
</evidence>
<evidence type="ECO:0000256" key="4">
    <source>
        <dbReference type="SAM" id="Phobius"/>
    </source>
</evidence>
<feature type="transmembrane region" description="Helical" evidence="4">
    <location>
        <begin position="20"/>
        <end position="40"/>
    </location>
</feature>
<dbReference type="GO" id="GO:0008658">
    <property type="term" value="F:penicillin binding"/>
    <property type="evidence" value="ECO:0007669"/>
    <property type="project" value="InterPro"/>
</dbReference>
<dbReference type="Gene3D" id="3.40.710.10">
    <property type="entry name" value="DD-peptidase/beta-lactamase superfamily"/>
    <property type="match status" value="1"/>
</dbReference>
<dbReference type="InterPro" id="IPR012338">
    <property type="entry name" value="Beta-lactam/transpept-like"/>
</dbReference>
<dbReference type="Gene3D" id="3.90.1310.10">
    <property type="entry name" value="Penicillin-binding protein 2a (Domain 2)"/>
    <property type="match status" value="1"/>
</dbReference>
<dbReference type="SUPFAM" id="SSF56519">
    <property type="entry name" value="Penicillin binding protein dimerisation domain"/>
    <property type="match status" value="1"/>
</dbReference>
<evidence type="ECO:0000313" key="8">
    <source>
        <dbReference type="Proteomes" id="UP000482209"/>
    </source>
</evidence>
<sequence>MRRDKGQNSKRFTAKMQSSLLFVFCIVFLCFLALVVRLVYLNNKDGDKYERRVLAQQTYVSSAIPFKRGNILDRNMTKLAVSEKVYNLTLDPVGILEKSENKKETIQALNQCFEISKEELETILEKHNNSRYFLVQDHKGLEYDKVSVFKKMQEKNKKIVGVYFEEEYIRKYPLKNIGSNVIGFTQKGNGNIGTWGIEEFYNDELNGTNGREYGYFDAELNLERTVKGAVDGHNIISTIDANVQAIVEKKVEKFLDETGAENLAVLVMNPQNGEIYSMVSNYSFDLNDPRNLEPFYSKKKLKKMSDEEYGEALSKLWRNYCISDAYEPGSTFKPFTVAAALDEAKATNKSSYVCNGASVVAGQRIRCNKTHNTVSLKQSLMMSCNVAMMDIAAKMGKSVFADYLKMYGFGAKTGIDLPGEGTGLIFTEDQLGPVQLATSSFGQSNTVTMVQLASGFCSLINGGNYYKPHIVKEIQNENGATIKAIGPTLVKETISESASEKIRNYLFATVEAGTAKSAGVEGYEIGGKTGTAETQPRKQGNYLVSFIGFTPIEDPQVVTYVIIDRPHVDHQANSGYATELASDIMKDILPFLGVYPTKE</sequence>
<dbReference type="GO" id="GO:0071555">
    <property type="term" value="P:cell wall organization"/>
    <property type="evidence" value="ECO:0007669"/>
    <property type="project" value="TreeGrafter"/>
</dbReference>
<dbReference type="SUPFAM" id="SSF56601">
    <property type="entry name" value="beta-lactamase/transpeptidase-like"/>
    <property type="match status" value="1"/>
</dbReference>
<keyword evidence="3 4" id="KW-0472">Membrane</keyword>
<evidence type="ECO:0000256" key="1">
    <source>
        <dbReference type="ARBA" id="ARBA00004370"/>
    </source>
</evidence>
<comment type="subcellular location">
    <subcellularLocation>
        <location evidence="1">Membrane</location>
    </subcellularLocation>
</comment>
<feature type="domain" description="Penicillin-binding protein dimerisation" evidence="6">
    <location>
        <begin position="64"/>
        <end position="219"/>
    </location>
</feature>
<evidence type="ECO:0000256" key="3">
    <source>
        <dbReference type="ARBA" id="ARBA00023136"/>
    </source>
</evidence>
<accession>A0A6L5XWW5</accession>
<keyword evidence="4" id="KW-0812">Transmembrane</keyword>
<dbReference type="GO" id="GO:0005886">
    <property type="term" value="C:plasma membrane"/>
    <property type="evidence" value="ECO:0007669"/>
    <property type="project" value="TreeGrafter"/>
</dbReference>
<protein>
    <submittedName>
        <fullName evidence="7">Penicillin-binding protein 2</fullName>
    </submittedName>
</protein>
<evidence type="ECO:0000259" key="6">
    <source>
        <dbReference type="Pfam" id="PF03717"/>
    </source>
</evidence>
<proteinExistence type="inferred from homology"/>
<evidence type="ECO:0000259" key="5">
    <source>
        <dbReference type="Pfam" id="PF00905"/>
    </source>
</evidence>
<dbReference type="InterPro" id="IPR005311">
    <property type="entry name" value="PBP_dimer"/>
</dbReference>
<comment type="similarity">
    <text evidence="2">Belongs to the transpeptidase family.</text>
</comment>
<dbReference type="Pfam" id="PF00905">
    <property type="entry name" value="Transpeptidase"/>
    <property type="match status" value="1"/>
</dbReference>
<feature type="domain" description="Penicillin-binding protein transpeptidase" evidence="5">
    <location>
        <begin position="264"/>
        <end position="586"/>
    </location>
</feature>
<keyword evidence="4" id="KW-1133">Transmembrane helix</keyword>
<dbReference type="PANTHER" id="PTHR30627:SF1">
    <property type="entry name" value="PEPTIDOGLYCAN D,D-TRANSPEPTIDASE FTSI"/>
    <property type="match status" value="1"/>
</dbReference>
<organism evidence="7 8">
    <name type="scientific">Velocimicrobium porci</name>
    <dbReference type="NCBI Taxonomy" id="2606634"/>
    <lineage>
        <taxon>Bacteria</taxon>
        <taxon>Bacillati</taxon>
        <taxon>Bacillota</taxon>
        <taxon>Clostridia</taxon>
        <taxon>Lachnospirales</taxon>
        <taxon>Lachnospiraceae</taxon>
        <taxon>Velocimicrobium</taxon>
    </lineage>
</organism>
<comment type="caution">
    <text evidence="7">The sequence shown here is derived from an EMBL/GenBank/DDBJ whole genome shotgun (WGS) entry which is preliminary data.</text>
</comment>
<dbReference type="Proteomes" id="UP000482209">
    <property type="component" value="Unassembled WGS sequence"/>
</dbReference>
<dbReference type="EMBL" id="VUMT01000004">
    <property type="protein sequence ID" value="MSS63037.1"/>
    <property type="molecule type" value="Genomic_DNA"/>
</dbReference>
<dbReference type="PANTHER" id="PTHR30627">
    <property type="entry name" value="PEPTIDOGLYCAN D,D-TRANSPEPTIDASE"/>
    <property type="match status" value="1"/>
</dbReference>
<dbReference type="RefSeq" id="WP_154517565.1">
    <property type="nucleotide sequence ID" value="NZ_VUMT01000004.1"/>
</dbReference>
<dbReference type="InterPro" id="IPR036138">
    <property type="entry name" value="PBP_dimer_sf"/>
</dbReference>
<keyword evidence="8" id="KW-1185">Reference proteome</keyword>
<name>A0A6L5XWW5_9FIRM</name>
<dbReference type="Pfam" id="PF03717">
    <property type="entry name" value="PBP_dimer"/>
    <property type="match status" value="1"/>
</dbReference>
<dbReference type="InterPro" id="IPR050515">
    <property type="entry name" value="Beta-lactam/transpept"/>
</dbReference>
<evidence type="ECO:0000313" key="7">
    <source>
        <dbReference type="EMBL" id="MSS63037.1"/>
    </source>
</evidence>
<dbReference type="AlphaFoldDB" id="A0A6L5XWW5"/>
<dbReference type="InterPro" id="IPR001460">
    <property type="entry name" value="PCN-bd_Tpept"/>
</dbReference>
<reference evidence="7 8" key="1">
    <citation type="submission" date="2019-08" db="EMBL/GenBank/DDBJ databases">
        <title>In-depth cultivation of the pig gut microbiome towards novel bacterial diversity and tailored functional studies.</title>
        <authorList>
            <person name="Wylensek D."/>
            <person name="Hitch T.C.A."/>
            <person name="Clavel T."/>
        </authorList>
    </citation>
    <scope>NUCLEOTIDE SEQUENCE [LARGE SCALE GENOMIC DNA]</scope>
    <source>
        <strain evidence="7 8">WCA-693-APC-MOT-I</strain>
    </source>
</reference>
<gene>
    <name evidence="7" type="ORF">FYJ58_03985</name>
</gene>